<evidence type="ECO:0000256" key="4">
    <source>
        <dbReference type="ARBA" id="ARBA00023015"/>
    </source>
</evidence>
<keyword evidence="6" id="KW-0804">Transcription</keyword>
<dbReference type="EMBL" id="KV453855">
    <property type="protein sequence ID" value="ODV84814.1"/>
    <property type="molecule type" value="Genomic_DNA"/>
</dbReference>
<feature type="non-terminal residue" evidence="10">
    <location>
        <position position="223"/>
    </location>
</feature>
<dbReference type="InterPro" id="IPR036864">
    <property type="entry name" value="Zn2-C6_fun-type_DNA-bd_sf"/>
</dbReference>
<evidence type="ECO:0000256" key="3">
    <source>
        <dbReference type="ARBA" id="ARBA00022833"/>
    </source>
</evidence>
<evidence type="ECO:0000256" key="8">
    <source>
        <dbReference type="SAM" id="MobiDB-lite"/>
    </source>
</evidence>
<name>A0A1E4SZA5_9ASCO</name>
<dbReference type="InterPro" id="IPR052202">
    <property type="entry name" value="Yeast_MetPath_Reg"/>
</dbReference>
<evidence type="ECO:0000256" key="2">
    <source>
        <dbReference type="ARBA" id="ARBA00022723"/>
    </source>
</evidence>
<evidence type="ECO:0000313" key="10">
    <source>
        <dbReference type="EMBL" id="ODV84814.1"/>
    </source>
</evidence>
<dbReference type="GO" id="GO:0045944">
    <property type="term" value="P:positive regulation of transcription by RNA polymerase II"/>
    <property type="evidence" value="ECO:0007669"/>
    <property type="project" value="TreeGrafter"/>
</dbReference>
<dbReference type="GO" id="GO:0000981">
    <property type="term" value="F:DNA-binding transcription factor activity, RNA polymerase II-specific"/>
    <property type="evidence" value="ECO:0007669"/>
    <property type="project" value="InterPro"/>
</dbReference>
<dbReference type="AlphaFoldDB" id="A0A1E4SZA5"/>
<comment type="subcellular location">
    <subcellularLocation>
        <location evidence="1">Nucleus</location>
    </subcellularLocation>
</comment>
<keyword evidence="3" id="KW-0862">Zinc</keyword>
<dbReference type="GO" id="GO:0043565">
    <property type="term" value="F:sequence-specific DNA binding"/>
    <property type="evidence" value="ECO:0007669"/>
    <property type="project" value="TreeGrafter"/>
</dbReference>
<evidence type="ECO:0000256" key="6">
    <source>
        <dbReference type="ARBA" id="ARBA00023163"/>
    </source>
</evidence>
<dbReference type="PANTHER" id="PTHR47782:SF12">
    <property type="entry name" value="ZN(II)2CYS6 TRANSCRIPTION FACTOR (EUROFUNG)"/>
    <property type="match status" value="1"/>
</dbReference>
<gene>
    <name evidence="10" type="ORF">CANARDRAFT_213289</name>
</gene>
<protein>
    <recommendedName>
        <fullName evidence="9">Zn(2)-C6 fungal-type domain-containing protein</fullName>
    </recommendedName>
</protein>
<dbReference type="Proteomes" id="UP000094801">
    <property type="component" value="Unassembled WGS sequence"/>
</dbReference>
<evidence type="ECO:0000259" key="9">
    <source>
        <dbReference type="PROSITE" id="PS50048"/>
    </source>
</evidence>
<evidence type="ECO:0000256" key="7">
    <source>
        <dbReference type="ARBA" id="ARBA00023242"/>
    </source>
</evidence>
<dbReference type="SMART" id="SM00066">
    <property type="entry name" value="GAL4"/>
    <property type="match status" value="1"/>
</dbReference>
<organism evidence="10 11">
    <name type="scientific">[Candida] arabinofermentans NRRL YB-2248</name>
    <dbReference type="NCBI Taxonomy" id="983967"/>
    <lineage>
        <taxon>Eukaryota</taxon>
        <taxon>Fungi</taxon>
        <taxon>Dikarya</taxon>
        <taxon>Ascomycota</taxon>
        <taxon>Saccharomycotina</taxon>
        <taxon>Pichiomycetes</taxon>
        <taxon>Pichiales</taxon>
        <taxon>Pichiaceae</taxon>
        <taxon>Ogataea</taxon>
        <taxon>Ogataea/Candida clade</taxon>
    </lineage>
</organism>
<proteinExistence type="predicted"/>
<feature type="domain" description="Zn(2)-C6 fungal-type" evidence="9">
    <location>
        <begin position="23"/>
        <end position="53"/>
    </location>
</feature>
<reference evidence="11" key="1">
    <citation type="submission" date="2016-04" db="EMBL/GenBank/DDBJ databases">
        <title>Comparative genomics of biotechnologically important yeasts.</title>
        <authorList>
            <consortium name="DOE Joint Genome Institute"/>
            <person name="Riley R."/>
            <person name="Haridas S."/>
            <person name="Wolfe K.H."/>
            <person name="Lopes M.R."/>
            <person name="Hittinger C.T."/>
            <person name="Goker M."/>
            <person name="Salamov A."/>
            <person name="Wisecaver J."/>
            <person name="Long T.M."/>
            <person name="Aerts A.L."/>
            <person name="Barry K."/>
            <person name="Choi C."/>
            <person name="Clum A."/>
            <person name="Coughlan A.Y."/>
            <person name="Deshpande S."/>
            <person name="Douglass A.P."/>
            <person name="Hanson S.J."/>
            <person name="Klenk H.-P."/>
            <person name="Labutti K."/>
            <person name="Lapidus A."/>
            <person name="Lindquist E."/>
            <person name="Lipzen A."/>
            <person name="Meier-Kolthoff J.P."/>
            <person name="Ohm R.A."/>
            <person name="Otillar R.P."/>
            <person name="Pangilinan J."/>
            <person name="Peng Y."/>
            <person name="Rokas A."/>
            <person name="Rosa C.A."/>
            <person name="Scheuner C."/>
            <person name="Sibirny A.A."/>
            <person name="Slot J.C."/>
            <person name="Stielow J.B."/>
            <person name="Sun H."/>
            <person name="Kurtzman C.P."/>
            <person name="Blackwell M."/>
            <person name="Grigoriev I.V."/>
            <person name="Jeffries T.W."/>
        </authorList>
    </citation>
    <scope>NUCLEOTIDE SEQUENCE [LARGE SCALE GENOMIC DNA]</scope>
    <source>
        <strain evidence="11">NRRL YB-2248</strain>
    </source>
</reference>
<dbReference type="PROSITE" id="PS50048">
    <property type="entry name" value="ZN2_CY6_FUNGAL_2"/>
    <property type="match status" value="1"/>
</dbReference>
<dbReference type="Pfam" id="PF00172">
    <property type="entry name" value="Zn_clus"/>
    <property type="match status" value="1"/>
</dbReference>
<feature type="region of interest" description="Disordered" evidence="8">
    <location>
        <begin position="92"/>
        <end position="131"/>
    </location>
</feature>
<sequence length="223" mass="24927">MCASMLYTGDNGPLGVKPDFIKSCSYCKLKKVKCSGEVPTCSRCSKSNVVCNIVEGVGYTYKTVQSLLTRISELEDQLSRSQPIDTQIPTFIDSQQQQQQSQQQLSQSQQQQQSQDPQQQSQPNTTNDKVIDGLSTEVGSLTIGTNLDEGKYIGAATGSNFARVFLKQINLNHLENIDSLNDDFELFDASVTRTCAALPNYRISKYLLFTYIDKIQIYYPVFN</sequence>
<keyword evidence="5" id="KW-0238">DNA-binding</keyword>
<keyword evidence="7" id="KW-0539">Nucleus</keyword>
<dbReference type="Gene3D" id="4.10.240.10">
    <property type="entry name" value="Zn(2)-C6 fungal-type DNA-binding domain"/>
    <property type="match status" value="1"/>
</dbReference>
<keyword evidence="2" id="KW-0479">Metal-binding</keyword>
<dbReference type="PANTHER" id="PTHR47782">
    <property type="entry name" value="ZN(II)2CYS6 TRANSCRIPTION FACTOR (EUROFUNG)-RELATED"/>
    <property type="match status" value="1"/>
</dbReference>
<dbReference type="SUPFAM" id="SSF57701">
    <property type="entry name" value="Zn2/Cys6 DNA-binding domain"/>
    <property type="match status" value="1"/>
</dbReference>
<evidence type="ECO:0000313" key="11">
    <source>
        <dbReference type="Proteomes" id="UP000094801"/>
    </source>
</evidence>
<dbReference type="STRING" id="983967.A0A1E4SZA5"/>
<keyword evidence="4" id="KW-0805">Transcription regulation</keyword>
<dbReference type="OrthoDB" id="4151048at2759"/>
<dbReference type="GO" id="GO:0008270">
    <property type="term" value="F:zinc ion binding"/>
    <property type="evidence" value="ECO:0007669"/>
    <property type="project" value="InterPro"/>
</dbReference>
<dbReference type="PROSITE" id="PS00463">
    <property type="entry name" value="ZN2_CY6_FUNGAL_1"/>
    <property type="match status" value="1"/>
</dbReference>
<dbReference type="GO" id="GO:0005634">
    <property type="term" value="C:nucleus"/>
    <property type="evidence" value="ECO:0007669"/>
    <property type="project" value="UniProtKB-SubCell"/>
</dbReference>
<accession>A0A1E4SZA5</accession>
<evidence type="ECO:0000256" key="5">
    <source>
        <dbReference type="ARBA" id="ARBA00023125"/>
    </source>
</evidence>
<feature type="compositionally biased region" description="Low complexity" evidence="8">
    <location>
        <begin position="94"/>
        <end position="122"/>
    </location>
</feature>
<dbReference type="InterPro" id="IPR001138">
    <property type="entry name" value="Zn2Cys6_DnaBD"/>
</dbReference>
<dbReference type="CDD" id="cd00067">
    <property type="entry name" value="GAL4"/>
    <property type="match status" value="1"/>
</dbReference>
<keyword evidence="11" id="KW-1185">Reference proteome</keyword>
<evidence type="ECO:0000256" key="1">
    <source>
        <dbReference type="ARBA" id="ARBA00004123"/>
    </source>
</evidence>